<dbReference type="GO" id="GO:0031080">
    <property type="term" value="C:nuclear pore outer ring"/>
    <property type="evidence" value="ECO:0007669"/>
    <property type="project" value="TreeGrafter"/>
</dbReference>
<dbReference type="OrthoDB" id="364224at2759"/>
<dbReference type="GO" id="GO:1904263">
    <property type="term" value="P:positive regulation of TORC1 signaling"/>
    <property type="evidence" value="ECO:0007669"/>
    <property type="project" value="TreeGrafter"/>
</dbReference>
<evidence type="ECO:0000256" key="5">
    <source>
        <dbReference type="ARBA" id="ARBA00022737"/>
    </source>
</evidence>
<dbReference type="InterPro" id="IPR036322">
    <property type="entry name" value="WD40_repeat_dom_sf"/>
</dbReference>
<proteinExistence type="inferred from homology"/>
<dbReference type="Gene3D" id="2.130.10.10">
    <property type="entry name" value="YVTN repeat-like/Quinoprotein amine dehydrogenase"/>
    <property type="match status" value="1"/>
</dbReference>
<organism evidence="8 9">
    <name type="scientific">Triparma laevis f. longispina</name>
    <dbReference type="NCBI Taxonomy" id="1714387"/>
    <lineage>
        <taxon>Eukaryota</taxon>
        <taxon>Sar</taxon>
        <taxon>Stramenopiles</taxon>
        <taxon>Ochrophyta</taxon>
        <taxon>Bolidophyceae</taxon>
        <taxon>Parmales</taxon>
        <taxon>Triparmaceae</taxon>
        <taxon>Triparma</taxon>
    </lineage>
</organism>
<keyword evidence="5" id="KW-0677">Repeat</keyword>
<dbReference type="EMBL" id="BRXW01000767">
    <property type="protein sequence ID" value="GMH76523.1"/>
    <property type="molecule type" value="Genomic_DNA"/>
</dbReference>
<evidence type="ECO:0000256" key="6">
    <source>
        <dbReference type="ARBA" id="ARBA00022927"/>
    </source>
</evidence>
<dbReference type="Proteomes" id="UP001165122">
    <property type="component" value="Unassembled WGS sequence"/>
</dbReference>
<accession>A0A9W7AWW6</accession>
<gene>
    <name evidence="8" type="ORF">TrLO_g15984</name>
</gene>
<evidence type="ECO:0000256" key="1">
    <source>
        <dbReference type="ARBA" id="ARBA00004259"/>
    </source>
</evidence>
<keyword evidence="7" id="KW-0539">Nucleus</keyword>
<protein>
    <submittedName>
        <fullName evidence="8">Uncharacterized protein</fullName>
    </submittedName>
</protein>
<dbReference type="GO" id="GO:0005198">
    <property type="term" value="F:structural molecule activity"/>
    <property type="evidence" value="ECO:0007669"/>
    <property type="project" value="InterPro"/>
</dbReference>
<dbReference type="InterPro" id="IPR001680">
    <property type="entry name" value="WD40_rpt"/>
</dbReference>
<evidence type="ECO:0000313" key="8">
    <source>
        <dbReference type="EMBL" id="GMH76523.1"/>
    </source>
</evidence>
<evidence type="ECO:0000256" key="4">
    <source>
        <dbReference type="ARBA" id="ARBA00022574"/>
    </source>
</evidence>
<keyword evidence="4" id="KW-0853">WD repeat</keyword>
<dbReference type="PANTHER" id="PTHR11024:SF3">
    <property type="entry name" value="NUCLEOPORIN SEH1"/>
    <property type="match status" value="1"/>
</dbReference>
<evidence type="ECO:0000313" key="9">
    <source>
        <dbReference type="Proteomes" id="UP001165122"/>
    </source>
</evidence>
<name>A0A9W7AWW6_9STRA</name>
<evidence type="ECO:0000256" key="2">
    <source>
        <dbReference type="ARBA" id="ARBA00010102"/>
    </source>
</evidence>
<dbReference type="SUPFAM" id="SSF50978">
    <property type="entry name" value="WD40 repeat-like"/>
    <property type="match status" value="1"/>
</dbReference>
<dbReference type="GO" id="GO:0034198">
    <property type="term" value="P:cellular response to amino acid starvation"/>
    <property type="evidence" value="ECO:0007669"/>
    <property type="project" value="TreeGrafter"/>
</dbReference>
<dbReference type="InterPro" id="IPR015943">
    <property type="entry name" value="WD40/YVTN_repeat-like_dom_sf"/>
</dbReference>
<keyword evidence="9" id="KW-1185">Reference proteome</keyword>
<comment type="caution">
    <text evidence="8">The sequence shown here is derived from an EMBL/GenBank/DDBJ whole genome shotgun (WGS) entry which is preliminary data.</text>
</comment>
<dbReference type="AlphaFoldDB" id="A0A9W7AWW6"/>
<evidence type="ECO:0000256" key="3">
    <source>
        <dbReference type="ARBA" id="ARBA00022448"/>
    </source>
</evidence>
<keyword evidence="6" id="KW-0653">Protein transport</keyword>
<evidence type="ECO:0000256" key="7">
    <source>
        <dbReference type="ARBA" id="ARBA00023242"/>
    </source>
</evidence>
<dbReference type="SMART" id="SM00320">
    <property type="entry name" value="WD40"/>
    <property type="match status" value="6"/>
</dbReference>
<dbReference type="Pfam" id="PF00400">
    <property type="entry name" value="WD40"/>
    <property type="match status" value="3"/>
</dbReference>
<dbReference type="InterPro" id="IPR037363">
    <property type="entry name" value="Sec13/Seh1_fam"/>
</dbReference>
<reference evidence="9" key="1">
    <citation type="journal article" date="2023" name="Commun. Biol.">
        <title>Genome analysis of Parmales, the sister group of diatoms, reveals the evolutionary specialization of diatoms from phago-mixotrophs to photoautotrophs.</title>
        <authorList>
            <person name="Ban H."/>
            <person name="Sato S."/>
            <person name="Yoshikawa S."/>
            <person name="Yamada K."/>
            <person name="Nakamura Y."/>
            <person name="Ichinomiya M."/>
            <person name="Sato N."/>
            <person name="Blanc-Mathieu R."/>
            <person name="Endo H."/>
            <person name="Kuwata A."/>
            <person name="Ogata H."/>
        </authorList>
    </citation>
    <scope>NUCLEOTIDE SEQUENCE [LARGE SCALE GENOMIC DNA]</scope>
    <source>
        <strain evidence="9">NIES 3700</strain>
    </source>
</reference>
<dbReference type="GO" id="GO:0015031">
    <property type="term" value="P:protein transport"/>
    <property type="evidence" value="ECO:0007669"/>
    <property type="project" value="UniProtKB-KW"/>
</dbReference>
<comment type="subcellular location">
    <subcellularLocation>
        <location evidence="1">Nucleus envelope</location>
    </subcellularLocation>
</comment>
<sequence length="314" mass="35173">MPGFPPSSVALPQPPTSTFIHDCSFDYYGRRLATCSGDRFLRIYTLEENGEWILKPTSTFLAHEASLWRCTWSHPTYGSLLSTCSDDSTSIIWEEDPSSHKWIKKATLSDSRKPVQVVEFCPEHVGLRLATGSADGVIRIYEAIDVLNLEHWPLSQRFDACLEGELGVTALSWCRSRFDGLMIVVGGSSGSLKVWKFSEGSRSWKVYVELDGFQERVLDVKWANGVGRGYHLISAVAGGGVVRVYKFKRDKAEEEVGEKEKDVDVRTLETKEGEDVWRLGWNETGTVLATSGEGGKVNMWKATFDGDWKCVEEV</sequence>
<comment type="similarity">
    <text evidence="2">Belongs to the WD repeat SEC13 family.</text>
</comment>
<dbReference type="GO" id="GO:0035859">
    <property type="term" value="C:Seh1-associated complex"/>
    <property type="evidence" value="ECO:0007669"/>
    <property type="project" value="TreeGrafter"/>
</dbReference>
<dbReference type="PANTHER" id="PTHR11024">
    <property type="entry name" value="NUCLEAR PORE COMPLEX PROTEIN SEC13 / SEH1 FAMILY MEMBER"/>
    <property type="match status" value="1"/>
</dbReference>
<keyword evidence="3" id="KW-0813">Transport</keyword>